<feature type="region of interest" description="Disordered" evidence="1">
    <location>
        <begin position="92"/>
        <end position="290"/>
    </location>
</feature>
<protein>
    <submittedName>
        <fullName evidence="2">Uncharacterized protein</fullName>
    </submittedName>
</protein>
<accession>A0A6A6NVL9</accession>
<proteinExistence type="predicted"/>
<feature type="compositionally biased region" description="Pro residues" evidence="1">
    <location>
        <begin position="218"/>
        <end position="236"/>
    </location>
</feature>
<dbReference type="Proteomes" id="UP000799766">
    <property type="component" value="Unassembled WGS sequence"/>
</dbReference>
<keyword evidence="3" id="KW-1185">Reference proteome</keyword>
<evidence type="ECO:0000313" key="2">
    <source>
        <dbReference type="EMBL" id="KAF2455759.1"/>
    </source>
</evidence>
<feature type="compositionally biased region" description="Gly residues" evidence="1">
    <location>
        <begin position="278"/>
        <end position="288"/>
    </location>
</feature>
<gene>
    <name evidence="2" type="ORF">BDY21DRAFT_395004</name>
</gene>
<dbReference type="AlphaFoldDB" id="A0A6A6NVL9"/>
<feature type="compositionally biased region" description="Low complexity" evidence="1">
    <location>
        <begin position="207"/>
        <end position="217"/>
    </location>
</feature>
<name>A0A6A6NVL9_9PEZI</name>
<evidence type="ECO:0000313" key="3">
    <source>
        <dbReference type="Proteomes" id="UP000799766"/>
    </source>
</evidence>
<feature type="compositionally biased region" description="Pro residues" evidence="1">
    <location>
        <begin position="128"/>
        <end position="144"/>
    </location>
</feature>
<reference evidence="2" key="1">
    <citation type="journal article" date="2020" name="Stud. Mycol.">
        <title>101 Dothideomycetes genomes: a test case for predicting lifestyles and emergence of pathogens.</title>
        <authorList>
            <person name="Haridas S."/>
            <person name="Albert R."/>
            <person name="Binder M."/>
            <person name="Bloem J."/>
            <person name="Labutti K."/>
            <person name="Salamov A."/>
            <person name="Andreopoulos B."/>
            <person name="Baker S."/>
            <person name="Barry K."/>
            <person name="Bills G."/>
            <person name="Bluhm B."/>
            <person name="Cannon C."/>
            <person name="Castanera R."/>
            <person name="Culley D."/>
            <person name="Daum C."/>
            <person name="Ezra D."/>
            <person name="Gonzalez J."/>
            <person name="Henrissat B."/>
            <person name="Kuo A."/>
            <person name="Liang C."/>
            <person name="Lipzen A."/>
            <person name="Lutzoni F."/>
            <person name="Magnuson J."/>
            <person name="Mondo S."/>
            <person name="Nolan M."/>
            <person name="Ohm R."/>
            <person name="Pangilinan J."/>
            <person name="Park H.-J."/>
            <person name="Ramirez L."/>
            <person name="Alfaro M."/>
            <person name="Sun H."/>
            <person name="Tritt A."/>
            <person name="Yoshinaga Y."/>
            <person name="Zwiers L.-H."/>
            <person name="Turgeon B."/>
            <person name="Goodwin S."/>
            <person name="Spatafora J."/>
            <person name="Crous P."/>
            <person name="Grigoriev I."/>
        </authorList>
    </citation>
    <scope>NUCLEOTIDE SEQUENCE</scope>
    <source>
        <strain evidence="2">ATCC 16933</strain>
    </source>
</reference>
<organism evidence="2 3">
    <name type="scientific">Lineolata rhizophorae</name>
    <dbReference type="NCBI Taxonomy" id="578093"/>
    <lineage>
        <taxon>Eukaryota</taxon>
        <taxon>Fungi</taxon>
        <taxon>Dikarya</taxon>
        <taxon>Ascomycota</taxon>
        <taxon>Pezizomycotina</taxon>
        <taxon>Dothideomycetes</taxon>
        <taxon>Dothideomycetes incertae sedis</taxon>
        <taxon>Lineolatales</taxon>
        <taxon>Lineolataceae</taxon>
        <taxon>Lineolata</taxon>
    </lineage>
</organism>
<feature type="compositionally biased region" description="Pro residues" evidence="1">
    <location>
        <begin position="181"/>
        <end position="206"/>
    </location>
</feature>
<evidence type="ECO:0000256" key="1">
    <source>
        <dbReference type="SAM" id="MobiDB-lite"/>
    </source>
</evidence>
<dbReference type="EMBL" id="MU001685">
    <property type="protein sequence ID" value="KAF2455759.1"/>
    <property type="molecule type" value="Genomic_DNA"/>
</dbReference>
<dbReference type="OrthoDB" id="5385910at2759"/>
<sequence length="316" mass="31696">MGVWRNRDKGIRRFARAVSASSALVFTTGAEDKAPGYIASAPRRFRTFNYTEQSGDVNLSATKAPPELSLHLFHNNPTTGIAAMPPIKIYSNAPIKPSDSDGSSSVDHHPSSSTTAATKPAGVTPQTAAPPPTRTTAAPPPPPATTTTTVHPSPAQPPPPQPGAVPVPPPTAPTATAATAGPPPPPQPGARPPPPSAGPGAAPAPAPTATASSGAAAPPAPAPTGMPPQFGVPPPGANAAAGRSTYVADDARAHPPGYVQGPGMGQGRPGWVREDAQGGSGGGWGEGVKGWLQDVGEGLRKGEEGVWKWVEGKGGR</sequence>
<feature type="compositionally biased region" description="Pro residues" evidence="1">
    <location>
        <begin position="154"/>
        <end position="172"/>
    </location>
</feature>